<gene>
    <name evidence="4" type="ORF">OHC33_001722</name>
</gene>
<evidence type="ECO:0000256" key="1">
    <source>
        <dbReference type="ARBA" id="ARBA00022679"/>
    </source>
</evidence>
<evidence type="ECO:0000313" key="4">
    <source>
        <dbReference type="EMBL" id="KAK5957349.1"/>
    </source>
</evidence>
<protein>
    <recommendedName>
        <fullName evidence="3">4'-phosphopantetheinyl transferase domain-containing protein</fullName>
    </recommendedName>
</protein>
<dbReference type="SUPFAM" id="SSF56214">
    <property type="entry name" value="4'-phosphopantetheinyl transferase"/>
    <property type="match status" value="1"/>
</dbReference>
<keyword evidence="5" id="KW-1185">Reference proteome</keyword>
<comment type="caution">
    <text evidence="4">The sequence shown here is derived from an EMBL/GenBank/DDBJ whole genome shotgun (WGS) entry which is preliminary data.</text>
</comment>
<dbReference type="AlphaFoldDB" id="A0AAN8I8G1"/>
<accession>A0AAN8I8G1</accession>
<dbReference type="Proteomes" id="UP001316803">
    <property type="component" value="Unassembled WGS sequence"/>
</dbReference>
<dbReference type="GO" id="GO:0000287">
    <property type="term" value="F:magnesium ion binding"/>
    <property type="evidence" value="ECO:0007669"/>
    <property type="project" value="InterPro"/>
</dbReference>
<reference evidence="4 5" key="1">
    <citation type="submission" date="2022-12" db="EMBL/GenBank/DDBJ databases">
        <title>Genomic features and morphological characterization of a novel Knufia sp. strain isolated from spacecraft assembly facility.</title>
        <authorList>
            <person name="Teixeira M."/>
            <person name="Chander A.M."/>
            <person name="Stajich J.E."/>
            <person name="Venkateswaran K."/>
        </authorList>
    </citation>
    <scope>NUCLEOTIDE SEQUENCE [LARGE SCALE GENOMIC DNA]</scope>
    <source>
        <strain evidence="4 5">FJI-L2-BK-P2</strain>
    </source>
</reference>
<evidence type="ECO:0000313" key="5">
    <source>
        <dbReference type="Proteomes" id="UP001316803"/>
    </source>
</evidence>
<feature type="compositionally biased region" description="Polar residues" evidence="2">
    <location>
        <begin position="218"/>
        <end position="230"/>
    </location>
</feature>
<dbReference type="Pfam" id="PF01648">
    <property type="entry name" value="ACPS"/>
    <property type="match status" value="1"/>
</dbReference>
<dbReference type="Gene3D" id="3.90.470.20">
    <property type="entry name" value="4'-phosphopantetheinyl transferase domain"/>
    <property type="match status" value="1"/>
</dbReference>
<proteinExistence type="predicted"/>
<organism evidence="4 5">
    <name type="scientific">Knufia fluminis</name>
    <dbReference type="NCBI Taxonomy" id="191047"/>
    <lineage>
        <taxon>Eukaryota</taxon>
        <taxon>Fungi</taxon>
        <taxon>Dikarya</taxon>
        <taxon>Ascomycota</taxon>
        <taxon>Pezizomycotina</taxon>
        <taxon>Eurotiomycetes</taxon>
        <taxon>Chaetothyriomycetidae</taxon>
        <taxon>Chaetothyriales</taxon>
        <taxon>Trichomeriaceae</taxon>
        <taxon>Knufia</taxon>
    </lineage>
</organism>
<dbReference type="InterPro" id="IPR037143">
    <property type="entry name" value="4-PPantetheinyl_Trfase_dom_sf"/>
</dbReference>
<keyword evidence="1" id="KW-0808">Transferase</keyword>
<sequence length="239" mass="26416">MRPFPFVVGTDIVRMNRFDPNIARAVTILRLARRMLHPKEAGNVGRINVALSDALAARGLFEKYGGMRRLPGEYDFEGEAALFKDQLDQSSTTRIKNFLAGRWAAKEAARKAWGAHLLGYKDVRVAPDFDSSGDPGTRTSPNVKTGSVGVKMVCEPFWGPLPLNEEAVKLGEQQEGRLSISHDGEYAIATVIAEPLSESLKATLVSREHPLTPLGKLHSNTEAEWNSQQDPNDHSVRRK</sequence>
<evidence type="ECO:0000256" key="2">
    <source>
        <dbReference type="SAM" id="MobiDB-lite"/>
    </source>
</evidence>
<dbReference type="EMBL" id="JAKLMC020000003">
    <property type="protein sequence ID" value="KAK5957349.1"/>
    <property type="molecule type" value="Genomic_DNA"/>
</dbReference>
<dbReference type="InterPro" id="IPR008278">
    <property type="entry name" value="4-PPantetheinyl_Trfase_dom"/>
</dbReference>
<feature type="domain" description="4'-phosphopantetheinyl transferase" evidence="3">
    <location>
        <begin position="87"/>
        <end position="132"/>
    </location>
</feature>
<dbReference type="GO" id="GO:0008897">
    <property type="term" value="F:holo-[acyl-carrier-protein] synthase activity"/>
    <property type="evidence" value="ECO:0007669"/>
    <property type="project" value="InterPro"/>
</dbReference>
<feature type="region of interest" description="Disordered" evidence="2">
    <location>
        <begin position="212"/>
        <end position="239"/>
    </location>
</feature>
<name>A0AAN8I8G1_9EURO</name>
<evidence type="ECO:0000259" key="3">
    <source>
        <dbReference type="Pfam" id="PF01648"/>
    </source>
</evidence>